<dbReference type="InterPro" id="IPR051351">
    <property type="entry name" value="Ascorbate-PTS_EIIA_comp"/>
</dbReference>
<keyword evidence="6" id="KW-0598">Phosphotransferase system</keyword>
<comment type="function">
    <text evidence="8">The phosphoenolpyruvate-dependent sugar phosphotransferase system (sugar PTS), a major carbohydrate active transport system, catalyzes the phosphorylation of incoming sugar substrates concomitantly with their translocation across the cell membrane. The enzyme II UlaABC PTS system is involved in ascorbate transport.</text>
</comment>
<evidence type="ECO:0000256" key="5">
    <source>
        <dbReference type="ARBA" id="ARBA00022679"/>
    </source>
</evidence>
<keyword evidence="12" id="KW-0762">Sugar transport</keyword>
<sequence length="152" mass="16509">MKAANVVSNNCIILGAEPKTWEEAIVIAGNLLVKNGFVKSEYVDDMIKMVKELGPYIVIAPGLAIPHARPSISVISSGISIVTLKAPVYFGNQSNDPVQLVIGLAGYNDGVHLAHMKMIADIFEDENIIYEIAKCKNKQKIADIFNGKEVNL</sequence>
<evidence type="ECO:0000256" key="6">
    <source>
        <dbReference type="ARBA" id="ARBA00022683"/>
    </source>
</evidence>
<dbReference type="SUPFAM" id="SSF55804">
    <property type="entry name" value="Phoshotransferase/anion transport protein"/>
    <property type="match status" value="1"/>
</dbReference>
<evidence type="ECO:0000256" key="3">
    <source>
        <dbReference type="ARBA" id="ARBA00022490"/>
    </source>
</evidence>
<dbReference type="PROSITE" id="PS51094">
    <property type="entry name" value="PTS_EIIA_TYPE_2"/>
    <property type="match status" value="1"/>
</dbReference>
<gene>
    <name evidence="12" type="ORF">H8707_12125</name>
</gene>
<dbReference type="RefSeq" id="WP_262430421.1">
    <property type="nucleotide sequence ID" value="NZ_JACRTG010000029.1"/>
</dbReference>
<dbReference type="InterPro" id="IPR016152">
    <property type="entry name" value="PTrfase/Anion_transptr"/>
</dbReference>
<evidence type="ECO:0000256" key="2">
    <source>
        <dbReference type="ARBA" id="ARBA00022448"/>
    </source>
</evidence>
<dbReference type="InterPro" id="IPR002178">
    <property type="entry name" value="PTS_EIIA_type-2_dom"/>
</dbReference>
<evidence type="ECO:0000256" key="8">
    <source>
        <dbReference type="ARBA" id="ARBA00037387"/>
    </source>
</evidence>
<keyword evidence="4" id="KW-0597">Phosphoprotein</keyword>
<evidence type="ECO:0000259" key="11">
    <source>
        <dbReference type="PROSITE" id="PS51094"/>
    </source>
</evidence>
<keyword evidence="3" id="KW-0963">Cytoplasm</keyword>
<dbReference type="EMBL" id="JACRTG010000029">
    <property type="protein sequence ID" value="MBC8588961.1"/>
    <property type="molecule type" value="Genomic_DNA"/>
</dbReference>
<dbReference type="PANTHER" id="PTHR36203:SF1">
    <property type="entry name" value="ASCORBATE-SPECIFIC PTS SYSTEM EIIA COMPONENT"/>
    <property type="match status" value="1"/>
</dbReference>
<dbReference type="Gene3D" id="3.40.930.10">
    <property type="entry name" value="Mannitol-specific EII, Chain A"/>
    <property type="match status" value="1"/>
</dbReference>
<dbReference type="CDD" id="cd00211">
    <property type="entry name" value="PTS_IIA_fru"/>
    <property type="match status" value="1"/>
</dbReference>
<proteinExistence type="predicted"/>
<keyword evidence="7" id="KW-0418">Kinase</keyword>
<dbReference type="Proteomes" id="UP000601171">
    <property type="component" value="Unassembled WGS sequence"/>
</dbReference>
<dbReference type="Pfam" id="PF00359">
    <property type="entry name" value="PTS_EIIA_2"/>
    <property type="match status" value="1"/>
</dbReference>
<dbReference type="PANTHER" id="PTHR36203">
    <property type="entry name" value="ASCORBATE-SPECIFIC PTS SYSTEM EIIA COMPONENT"/>
    <property type="match status" value="1"/>
</dbReference>
<protein>
    <recommendedName>
        <fullName evidence="9">Ascorbate-specific PTS system EIIA component</fullName>
    </recommendedName>
    <alternativeName>
        <fullName evidence="10">Ascorbate-specific phosphotransferase enzyme IIA component</fullName>
    </alternativeName>
</protein>
<dbReference type="PROSITE" id="PS00372">
    <property type="entry name" value="PTS_EIIA_TYPE_2_HIS"/>
    <property type="match status" value="1"/>
</dbReference>
<comment type="caution">
    <text evidence="12">The sequence shown here is derived from an EMBL/GenBank/DDBJ whole genome shotgun (WGS) entry which is preliminary data.</text>
</comment>
<evidence type="ECO:0000256" key="1">
    <source>
        <dbReference type="ARBA" id="ARBA00004496"/>
    </source>
</evidence>
<dbReference type="GO" id="GO:0009401">
    <property type="term" value="P:phosphoenolpyruvate-dependent sugar phosphotransferase system"/>
    <property type="evidence" value="ECO:0007669"/>
    <property type="project" value="UniProtKB-KW"/>
</dbReference>
<accession>A0A926IKX0</accession>
<organism evidence="12 13">
    <name type="scientific">Paratissierella segnis</name>
    <dbReference type="NCBI Taxonomy" id="2763679"/>
    <lineage>
        <taxon>Bacteria</taxon>
        <taxon>Bacillati</taxon>
        <taxon>Bacillota</taxon>
        <taxon>Tissierellia</taxon>
        <taxon>Tissierellales</taxon>
        <taxon>Tissierellaceae</taxon>
        <taxon>Paratissierella</taxon>
    </lineage>
</organism>
<dbReference type="AlphaFoldDB" id="A0A926IKX0"/>
<reference evidence="12" key="1">
    <citation type="submission" date="2020-08" db="EMBL/GenBank/DDBJ databases">
        <title>Genome public.</title>
        <authorList>
            <person name="Liu C."/>
            <person name="Sun Q."/>
        </authorList>
    </citation>
    <scope>NUCLEOTIDE SEQUENCE</scope>
    <source>
        <strain evidence="12">BX21</strain>
    </source>
</reference>
<keyword evidence="13" id="KW-1185">Reference proteome</keyword>
<evidence type="ECO:0000256" key="4">
    <source>
        <dbReference type="ARBA" id="ARBA00022553"/>
    </source>
</evidence>
<evidence type="ECO:0000256" key="7">
    <source>
        <dbReference type="ARBA" id="ARBA00022777"/>
    </source>
</evidence>
<evidence type="ECO:0000256" key="10">
    <source>
        <dbReference type="ARBA" id="ARBA00042072"/>
    </source>
</evidence>
<evidence type="ECO:0000256" key="9">
    <source>
        <dbReference type="ARBA" id="ARBA00041175"/>
    </source>
</evidence>
<evidence type="ECO:0000313" key="13">
    <source>
        <dbReference type="Proteomes" id="UP000601171"/>
    </source>
</evidence>
<dbReference type="GO" id="GO:0016301">
    <property type="term" value="F:kinase activity"/>
    <property type="evidence" value="ECO:0007669"/>
    <property type="project" value="UniProtKB-KW"/>
</dbReference>
<keyword evidence="5" id="KW-0808">Transferase</keyword>
<feature type="domain" description="PTS EIIA type-2" evidence="11">
    <location>
        <begin position="5"/>
        <end position="148"/>
    </location>
</feature>
<evidence type="ECO:0000313" key="12">
    <source>
        <dbReference type="EMBL" id="MBC8588961.1"/>
    </source>
</evidence>
<keyword evidence="2" id="KW-0813">Transport</keyword>
<name>A0A926IKX0_9FIRM</name>
<comment type="subcellular location">
    <subcellularLocation>
        <location evidence="1">Cytoplasm</location>
    </subcellularLocation>
</comment>
<dbReference type="GO" id="GO:0005737">
    <property type="term" value="C:cytoplasm"/>
    <property type="evidence" value="ECO:0007669"/>
    <property type="project" value="UniProtKB-SubCell"/>
</dbReference>